<dbReference type="AlphaFoldDB" id="A0A3M5D801"/>
<organism evidence="1 2">
    <name type="scientific">Pseudomonas aeruginosa</name>
    <dbReference type="NCBI Taxonomy" id="287"/>
    <lineage>
        <taxon>Bacteria</taxon>
        <taxon>Pseudomonadati</taxon>
        <taxon>Pseudomonadota</taxon>
        <taxon>Gammaproteobacteria</taxon>
        <taxon>Pseudomonadales</taxon>
        <taxon>Pseudomonadaceae</taxon>
        <taxon>Pseudomonas</taxon>
    </lineage>
</organism>
<dbReference type="Proteomes" id="UP000270834">
    <property type="component" value="Unassembled WGS sequence"/>
</dbReference>
<protein>
    <submittedName>
        <fullName evidence="1">Uncharacterized protein</fullName>
    </submittedName>
</protein>
<proteinExistence type="predicted"/>
<accession>A0A3M5D801</accession>
<dbReference type="EMBL" id="RBSQ01001258">
    <property type="protein sequence ID" value="RMS46172.1"/>
    <property type="molecule type" value="Genomic_DNA"/>
</dbReference>
<reference evidence="1 2" key="1">
    <citation type="submission" date="2018-08" db="EMBL/GenBank/DDBJ databases">
        <title>Recombination of ecologically and evolutionarily significant loci maintains genetic cohesion in the Pseudomonas syringae species complex.</title>
        <authorList>
            <person name="Dillon M."/>
            <person name="Thakur S."/>
            <person name="Almeida R.N.D."/>
            <person name="Weir B.S."/>
            <person name="Guttman D.S."/>
        </authorList>
    </citation>
    <scope>NUCLEOTIDE SEQUENCE [LARGE SCALE GENOMIC DNA]</scope>
    <source>
        <strain evidence="1 2">ICMP 7846</strain>
    </source>
</reference>
<evidence type="ECO:0000313" key="2">
    <source>
        <dbReference type="Proteomes" id="UP000270834"/>
    </source>
</evidence>
<evidence type="ECO:0000313" key="1">
    <source>
        <dbReference type="EMBL" id="RMS46172.1"/>
    </source>
</evidence>
<sequence length="297" mass="30613">MRGFHALGCGQFADLVHQLQVLREVLALEARAETTVVVGGEVFRALQGAGKETSAQRAVGDEGDAQATAGGEHPGVLRIAGPQRVLALQRADRVHPVGTLEGFRRGFAETDVADLAGLHQVGEGADAVLDGYLRVHAVLIVQVQAVGTEALQAAFDGAADVRRAAVDAARPGIGRVADDAELAGQEHLLAFAAQGLAEQFLVTVRAVHVGGIEEVQPEFHGAMQGGDGLLAVAAGGVEVGHAHAAEANGGDGRAVVAELTGFHVSSLAGGKENVVILRSALVWIKPIITVLPFVFSK</sequence>
<gene>
    <name evidence="1" type="ORF">ALP65_03269</name>
</gene>
<name>A0A3M5D801_PSEAI</name>
<comment type="caution">
    <text evidence="1">The sequence shown here is derived from an EMBL/GenBank/DDBJ whole genome shotgun (WGS) entry which is preliminary data.</text>
</comment>